<sequence length="396" mass="44100">MTLLSVTSLVCFFYYRLPAGGCFDRVLSGRVSAGSDHRTVAVPRSTDSLVVKTQQSSQKWEDQKETLIELYICRDMTLKSVVSVMKAQGFHASEKQFRDRFEAWHVRKHLKLEEKRIIAQIWLWRKQKCGQETAFMAWSRLVSENKLKRIIKDHGEPLGPDDPTLKPPPFWLYYCTPPWINPSDSSIMVTQDGFGEVATPSTSSGLGELLHVTSANTVTAPATDRELFQFAPPDPVNLPAVLWPNPEQVWLGVNCMHQLLPAESEETLTYPLCFRCGSCAGPAVLSFVNTASNQHQQTAEGNPGWFLNEAGELAVGFGGHAVNIYPNNLQQLCGQYLYSFPNAFVADGGFDQLSVQVNAPRQVELSGVHGESLGDPSDVRINIFDESELPRNQVGR</sequence>
<comment type="caution">
    <text evidence="2">The sequence shown here is derived from an EMBL/GenBank/DDBJ whole genome shotgun (WGS) entry which is preliminary data.</text>
</comment>
<evidence type="ECO:0000313" key="2">
    <source>
        <dbReference type="EMBL" id="PQK11577.1"/>
    </source>
</evidence>
<accession>A0A2S7Y673</accession>
<dbReference type="OrthoDB" id="539213at2759"/>
<proteinExistence type="predicted"/>
<reference evidence="2 3" key="1">
    <citation type="submission" date="2016-07" db="EMBL/GenBank/DDBJ databases">
        <title>Comparative genomics of the entomopathogenic fungus Beauveria bassiana.</title>
        <authorList>
            <person name="Valero Jimenez C.A."/>
            <person name="Zwaan B.J."/>
            <person name="Van Kan J.A."/>
            <person name="Takken W."/>
            <person name="Debets A.J."/>
            <person name="Schoustra S.E."/>
            <person name="Koenraadt C.J."/>
        </authorList>
    </citation>
    <scope>NUCLEOTIDE SEQUENCE [LARGE SCALE GENOMIC DNA]</scope>
    <source>
        <strain evidence="2 3">ARSEF 8028</strain>
    </source>
</reference>
<dbReference type="Pfam" id="PF14420">
    <property type="entry name" value="Clr5"/>
    <property type="match status" value="1"/>
</dbReference>
<feature type="domain" description="Clr5" evidence="1">
    <location>
        <begin position="57"/>
        <end position="108"/>
    </location>
</feature>
<dbReference type="PANTHER" id="PTHR38788">
    <property type="entry name" value="CLR5 DOMAIN-CONTAINING PROTEIN"/>
    <property type="match status" value="1"/>
</dbReference>
<organism evidence="2 3">
    <name type="scientific">Beauveria bassiana</name>
    <name type="common">White muscardine disease fungus</name>
    <name type="synonym">Tritirachium shiotae</name>
    <dbReference type="NCBI Taxonomy" id="176275"/>
    <lineage>
        <taxon>Eukaryota</taxon>
        <taxon>Fungi</taxon>
        <taxon>Dikarya</taxon>
        <taxon>Ascomycota</taxon>
        <taxon>Pezizomycotina</taxon>
        <taxon>Sordariomycetes</taxon>
        <taxon>Hypocreomycetidae</taxon>
        <taxon>Hypocreales</taxon>
        <taxon>Cordycipitaceae</taxon>
        <taxon>Beauveria</taxon>
    </lineage>
</organism>
<dbReference type="InterPro" id="IPR025676">
    <property type="entry name" value="Clr5_dom"/>
</dbReference>
<protein>
    <recommendedName>
        <fullName evidence="1">Clr5 domain-containing protein</fullName>
    </recommendedName>
</protein>
<gene>
    <name evidence="2" type="ORF">BB8028_0003g02010</name>
</gene>
<evidence type="ECO:0000313" key="3">
    <source>
        <dbReference type="Proteomes" id="UP000237441"/>
    </source>
</evidence>
<evidence type="ECO:0000259" key="1">
    <source>
        <dbReference type="Pfam" id="PF14420"/>
    </source>
</evidence>
<dbReference type="Proteomes" id="UP000237441">
    <property type="component" value="Unassembled WGS sequence"/>
</dbReference>
<dbReference type="AlphaFoldDB" id="A0A2S7Y673"/>
<dbReference type="EMBL" id="JRHA01000003">
    <property type="protein sequence ID" value="PQK11577.1"/>
    <property type="molecule type" value="Genomic_DNA"/>
</dbReference>
<name>A0A2S7Y673_BEABA</name>
<dbReference type="PANTHER" id="PTHR38788:SF3">
    <property type="entry name" value="CLR5 DOMAIN-CONTAINING PROTEIN"/>
    <property type="match status" value="1"/>
</dbReference>